<feature type="domain" description="Anticodon-binding" evidence="1">
    <location>
        <begin position="339"/>
        <end position="431"/>
    </location>
</feature>
<dbReference type="AlphaFoldDB" id="A0A4R8PQU9"/>
<accession>A0A4R8PQU9</accession>
<dbReference type="InterPro" id="IPR036621">
    <property type="entry name" value="Anticodon-bd_dom_sf"/>
</dbReference>
<dbReference type="SUPFAM" id="SSF52954">
    <property type="entry name" value="Class II aaRS ABD-related"/>
    <property type="match status" value="1"/>
</dbReference>
<dbReference type="EMBL" id="RYZW01002420">
    <property type="protein sequence ID" value="TDZ27987.1"/>
    <property type="molecule type" value="Genomic_DNA"/>
</dbReference>
<protein>
    <submittedName>
        <fullName evidence="2">Proline--tRNA ligase</fullName>
    </submittedName>
</protein>
<evidence type="ECO:0000259" key="1">
    <source>
        <dbReference type="Pfam" id="PF03129"/>
    </source>
</evidence>
<dbReference type="GO" id="GO:0006433">
    <property type="term" value="P:prolyl-tRNA aminoacylation"/>
    <property type="evidence" value="ECO:0007669"/>
    <property type="project" value="TreeGrafter"/>
</dbReference>
<dbReference type="Proteomes" id="UP000295703">
    <property type="component" value="Unassembled WGS sequence"/>
</dbReference>
<proteinExistence type="predicted"/>
<dbReference type="Gene3D" id="3.40.50.800">
    <property type="entry name" value="Anticodon-binding domain"/>
    <property type="match status" value="1"/>
</dbReference>
<dbReference type="PANTHER" id="PTHR42753:SF2">
    <property type="entry name" value="PROLINE--TRNA LIGASE"/>
    <property type="match status" value="1"/>
</dbReference>
<dbReference type="InterPro" id="IPR044140">
    <property type="entry name" value="ProRS_anticodon_short"/>
</dbReference>
<sequence length="436" mass="47519">MKDLYTFDVSREAALETYSNVQTIYAALFDALKLPIMVAQASSGDMGGDLSHEYHLPTPVGEDTIIACNSCAYAANAEVAQSRPRLVCDEARSGDQITAASAGREKLGVWRGISKDRLTLVNVWFPERIQYGSNMTEPRQGLVSIPAIQSIVPDLDTSIDNALQLWADAATATVVEGLGGSRQLKLVNLVDVRLESVQDIFVQHENMVWPLSQPGERKPQLNSLTVTQSAIGEGLNLLAARTGDACPCCKDGVLTLKRALEVGHTFHLGSRYSEPLGASITLPIAAKKGEGEGGTAEETKPMQMGCHGIGVSRLIGAVVEHLADDKGLQWPRAIAPYEVVLVPTTQLTEEGERVYDELALFQTKSESIDAVLDDRRVPFGWKMKDADLVGYPVVVVIGRAWKEAGRCELQCRRLGVKETVALDDIRDRILELLRQL</sequence>
<dbReference type="Gene3D" id="3.30.930.10">
    <property type="entry name" value="Bira Bifunctional Protein, Domain 2"/>
    <property type="match status" value="2"/>
</dbReference>
<keyword evidence="3" id="KW-1185">Reference proteome</keyword>
<name>A0A4R8PQU9_COLTR</name>
<dbReference type="PANTHER" id="PTHR42753">
    <property type="entry name" value="MITOCHONDRIAL RIBOSOME PROTEIN L39/PROLYL-TRNA LIGASE FAMILY MEMBER"/>
    <property type="match status" value="1"/>
</dbReference>
<keyword evidence="2" id="KW-0436">Ligase</keyword>
<dbReference type="SUPFAM" id="SSF55681">
    <property type="entry name" value="Class II aaRS and biotin synthetases"/>
    <property type="match status" value="1"/>
</dbReference>
<evidence type="ECO:0000313" key="2">
    <source>
        <dbReference type="EMBL" id="TDZ27987.1"/>
    </source>
</evidence>
<evidence type="ECO:0000313" key="3">
    <source>
        <dbReference type="Proteomes" id="UP000295703"/>
    </source>
</evidence>
<dbReference type="STRING" id="5466.A0A4R8PQU9"/>
<dbReference type="GO" id="GO:0004827">
    <property type="term" value="F:proline-tRNA ligase activity"/>
    <property type="evidence" value="ECO:0007669"/>
    <property type="project" value="TreeGrafter"/>
</dbReference>
<dbReference type="InterPro" id="IPR045864">
    <property type="entry name" value="aa-tRNA-synth_II/BPL/LPL"/>
</dbReference>
<reference evidence="2 3" key="1">
    <citation type="submission" date="2018-12" db="EMBL/GenBank/DDBJ databases">
        <title>Genome sequence and assembly of Colletotrichum trifolii.</title>
        <authorList>
            <person name="Gan P."/>
            <person name="Shirasu K."/>
        </authorList>
    </citation>
    <scope>NUCLEOTIDE SEQUENCE [LARGE SCALE GENOMIC DNA]</scope>
    <source>
        <strain evidence="2 3">543-2</strain>
    </source>
</reference>
<dbReference type="GO" id="GO:0005739">
    <property type="term" value="C:mitochondrion"/>
    <property type="evidence" value="ECO:0007669"/>
    <property type="project" value="TreeGrafter"/>
</dbReference>
<gene>
    <name evidence="2" type="ORF">CTRI78_v012184</name>
</gene>
<dbReference type="Pfam" id="PF03129">
    <property type="entry name" value="HGTP_anticodon"/>
    <property type="match status" value="1"/>
</dbReference>
<dbReference type="InterPro" id="IPR004154">
    <property type="entry name" value="Anticodon-bd"/>
</dbReference>
<organism evidence="2 3">
    <name type="scientific">Colletotrichum trifolii</name>
    <dbReference type="NCBI Taxonomy" id="5466"/>
    <lineage>
        <taxon>Eukaryota</taxon>
        <taxon>Fungi</taxon>
        <taxon>Dikarya</taxon>
        <taxon>Ascomycota</taxon>
        <taxon>Pezizomycotina</taxon>
        <taxon>Sordariomycetes</taxon>
        <taxon>Hypocreomycetidae</taxon>
        <taxon>Glomerellales</taxon>
        <taxon>Glomerellaceae</taxon>
        <taxon>Colletotrichum</taxon>
        <taxon>Colletotrichum orbiculare species complex</taxon>
    </lineage>
</organism>
<dbReference type="CDD" id="cd00861">
    <property type="entry name" value="ProRS_anticodon_short"/>
    <property type="match status" value="1"/>
</dbReference>
<dbReference type="InterPro" id="IPR050062">
    <property type="entry name" value="Pro-tRNA_synthetase"/>
</dbReference>
<comment type="caution">
    <text evidence="2">The sequence shown here is derived from an EMBL/GenBank/DDBJ whole genome shotgun (WGS) entry which is preliminary data.</text>
</comment>